<evidence type="ECO:0000256" key="2">
    <source>
        <dbReference type="ARBA" id="ARBA00004173"/>
    </source>
</evidence>
<keyword evidence="9" id="KW-0809">Transit peptide</keyword>
<dbReference type="FunCoup" id="A0A507B0K1">
    <property type="interactions" value="97"/>
</dbReference>
<keyword evidence="10 15" id="KW-0496">Mitochondrion</keyword>
<feature type="domain" description="N-acetyltransferase" evidence="17">
    <location>
        <begin position="526"/>
        <end position="694"/>
    </location>
</feature>
<dbReference type="GO" id="GO:0006592">
    <property type="term" value="P:ornithine biosynthetic process"/>
    <property type="evidence" value="ECO:0007669"/>
    <property type="project" value="TreeGrafter"/>
</dbReference>
<evidence type="ECO:0000256" key="11">
    <source>
        <dbReference type="ARBA" id="ARBA00023315"/>
    </source>
</evidence>
<dbReference type="GeneID" id="41975995"/>
<sequence>MLSRPAWKKATSAAPVSLGQLCGKRRKSSSSTPTAPSTHVSTPSRGKKGGESKLADITSLYSAASRNEKEKKSQGRDFLASVLASTPTKRDAKLYLQTFGPSVQGGKGKSHKDAKVTESPQSQLSSGVGRAAVPGEGIRAIKESPKFIQGSRAEPSLPPDDVPHIAIVKLREPQSLDDGTFSELAKTLAQLRALGLPSIVVVACDLDPAARPDWFDFVNHQALRLARAIDAFDGPQTRVVDSSLAIDTSIAKSASPFVPSGVTVQLEKPLLGTLSRGAIAVIPSFAISTDRCEATVQNSNDVILALTRFFCGLQFSDRGTGESTGIGQDNSRAKKAAIDRVIVIDPLGGIPAKHRPNGAHVFVNMEEEFAIAKADIDSIVKVNNHTLGSGLSARQIVDAVKQKHRENLELAKNTLALLPSTSSAVITTPAEAANLLAPERSTDEAGVFGYVGTVGTRKSQNPLIHNLLTDRPVYSSSLPLGRVKPKTRSTDVEPPRLSSTTLLKRGMPVTIFPDPRIQPWVPPRPGGPRLRLTDTCVDLPRLVHLINDSFNRELDVQHYLSRVQDSLAGVIIAGEYEGGAILTWERPFGMDEETAYGEGRLVPYLDKFAVLKKSQGAGGVADIVFNAMVRDCFPEGVCWRSRKDNPVNKWYFERSRGTWKLDDTNWAMFWTTPWSAVGERKIWDYEDVCRNIAPSWADKKSYVD</sequence>
<comment type="similarity">
    <text evidence="4 15">Belongs to the acetyltransferase family.</text>
</comment>
<dbReference type="PROSITE" id="PS51731">
    <property type="entry name" value="GNAT_NAGS"/>
    <property type="match status" value="1"/>
</dbReference>
<dbReference type="Pfam" id="PF04768">
    <property type="entry name" value="NAT"/>
    <property type="match status" value="1"/>
</dbReference>
<dbReference type="Proteomes" id="UP000319257">
    <property type="component" value="Unassembled WGS sequence"/>
</dbReference>
<organism evidence="18 19">
    <name type="scientific">Thyridium curvatum</name>
    <dbReference type="NCBI Taxonomy" id="1093900"/>
    <lineage>
        <taxon>Eukaryota</taxon>
        <taxon>Fungi</taxon>
        <taxon>Dikarya</taxon>
        <taxon>Ascomycota</taxon>
        <taxon>Pezizomycotina</taxon>
        <taxon>Sordariomycetes</taxon>
        <taxon>Sordariomycetidae</taxon>
        <taxon>Thyridiales</taxon>
        <taxon>Thyridiaceae</taxon>
        <taxon>Thyridium</taxon>
    </lineage>
</organism>
<dbReference type="GO" id="GO:0005759">
    <property type="term" value="C:mitochondrial matrix"/>
    <property type="evidence" value="ECO:0007669"/>
    <property type="project" value="TreeGrafter"/>
</dbReference>
<dbReference type="STRING" id="1093900.A0A507B0K1"/>
<name>A0A507B0K1_9PEZI</name>
<evidence type="ECO:0000313" key="18">
    <source>
        <dbReference type="EMBL" id="TPX10498.1"/>
    </source>
</evidence>
<evidence type="ECO:0000256" key="7">
    <source>
        <dbReference type="ARBA" id="ARBA00022605"/>
    </source>
</evidence>
<reference evidence="18 19" key="1">
    <citation type="submission" date="2019-06" db="EMBL/GenBank/DDBJ databases">
        <title>Draft genome sequence of the filamentous fungus Phialemoniopsis curvata isolated from diesel fuel.</title>
        <authorList>
            <person name="Varaljay V.A."/>
            <person name="Lyon W.J."/>
            <person name="Crouch A.L."/>
            <person name="Drake C.E."/>
            <person name="Hollomon J.M."/>
            <person name="Nadeau L.J."/>
            <person name="Nunn H.S."/>
            <person name="Stevenson B.S."/>
            <person name="Bojanowski C.L."/>
            <person name="Crookes-Goodson W.J."/>
        </authorList>
    </citation>
    <scope>NUCLEOTIDE SEQUENCE [LARGE SCALE GENOMIC DNA]</scope>
    <source>
        <strain evidence="18 19">D216</strain>
    </source>
</reference>
<comment type="subcellular location">
    <subcellularLocation>
        <location evidence="2 15">Mitochondrion</location>
    </subcellularLocation>
</comment>
<dbReference type="UniPathway" id="UPA00068">
    <property type="reaction ID" value="UER00106"/>
</dbReference>
<dbReference type="OrthoDB" id="5585968at2759"/>
<comment type="caution">
    <text evidence="18">The sequence shown here is derived from an EMBL/GenBank/DDBJ whole genome shotgun (WGS) entry which is preliminary data.</text>
</comment>
<dbReference type="InParanoid" id="A0A507B0K1"/>
<evidence type="ECO:0000256" key="9">
    <source>
        <dbReference type="ARBA" id="ARBA00022946"/>
    </source>
</evidence>
<dbReference type="AlphaFoldDB" id="A0A507B0K1"/>
<evidence type="ECO:0000256" key="16">
    <source>
        <dbReference type="SAM" id="MobiDB-lite"/>
    </source>
</evidence>
<dbReference type="PIRSF" id="PIRSF007892">
    <property type="entry name" value="NAGS_fungal"/>
    <property type="match status" value="1"/>
</dbReference>
<dbReference type="PANTHER" id="PTHR23342">
    <property type="entry name" value="N-ACETYLGLUTAMATE SYNTHASE"/>
    <property type="match status" value="1"/>
</dbReference>
<evidence type="ECO:0000256" key="4">
    <source>
        <dbReference type="ARBA" id="ARBA00008694"/>
    </source>
</evidence>
<dbReference type="GO" id="GO:0004042">
    <property type="term" value="F:L-glutamate N-acetyltransferase activity"/>
    <property type="evidence" value="ECO:0007669"/>
    <property type="project" value="InterPro"/>
</dbReference>
<gene>
    <name evidence="18" type="ORF">E0L32_008548</name>
</gene>
<accession>A0A507B0K1</accession>
<comment type="pathway">
    <text evidence="3 15">Amino-acid biosynthesis; L-arginine biosynthesis; N(2)-acetyl-L-ornithine from L-glutamate: step 1/4.</text>
</comment>
<evidence type="ECO:0000256" key="3">
    <source>
        <dbReference type="ARBA" id="ARBA00004925"/>
    </source>
</evidence>
<evidence type="ECO:0000313" key="19">
    <source>
        <dbReference type="Proteomes" id="UP000319257"/>
    </source>
</evidence>
<dbReference type="FunFam" id="3.40.630.30:FF:000049">
    <property type="entry name" value="Amino-acid acetyltransferase, mitochondrial"/>
    <property type="match status" value="1"/>
</dbReference>
<dbReference type="GO" id="GO:0006526">
    <property type="term" value="P:L-arginine biosynthetic process"/>
    <property type="evidence" value="ECO:0007669"/>
    <property type="project" value="UniProtKB-UniPathway"/>
</dbReference>
<evidence type="ECO:0000256" key="1">
    <source>
        <dbReference type="ARBA" id="ARBA00002294"/>
    </source>
</evidence>
<dbReference type="InterPro" id="IPR006855">
    <property type="entry name" value="Vertebrate-like_GNAT_dom"/>
</dbReference>
<comment type="catalytic activity">
    <reaction evidence="14 15">
        <text>L-glutamate + acetyl-CoA = N-acetyl-L-glutamate + CoA + H(+)</text>
        <dbReference type="Rhea" id="RHEA:24292"/>
        <dbReference type="ChEBI" id="CHEBI:15378"/>
        <dbReference type="ChEBI" id="CHEBI:29985"/>
        <dbReference type="ChEBI" id="CHEBI:44337"/>
        <dbReference type="ChEBI" id="CHEBI:57287"/>
        <dbReference type="ChEBI" id="CHEBI:57288"/>
        <dbReference type="EC" id="2.3.1.1"/>
    </reaction>
</comment>
<evidence type="ECO:0000259" key="17">
    <source>
        <dbReference type="PROSITE" id="PS51731"/>
    </source>
</evidence>
<dbReference type="RefSeq" id="XP_030992209.1">
    <property type="nucleotide sequence ID" value="XM_031143414.1"/>
</dbReference>
<keyword evidence="19" id="KW-1185">Reference proteome</keyword>
<evidence type="ECO:0000256" key="5">
    <source>
        <dbReference type="ARBA" id="ARBA00012697"/>
    </source>
</evidence>
<evidence type="ECO:0000256" key="12">
    <source>
        <dbReference type="ARBA" id="ARBA00030346"/>
    </source>
</evidence>
<dbReference type="PANTHER" id="PTHR23342:SF4">
    <property type="entry name" value="AMINO-ACID ACETYLTRANSFERASE, MITOCHONDRIAL"/>
    <property type="match status" value="1"/>
</dbReference>
<evidence type="ECO:0000256" key="13">
    <source>
        <dbReference type="ARBA" id="ARBA00033251"/>
    </source>
</evidence>
<proteinExistence type="inferred from homology"/>
<feature type="region of interest" description="Disordered" evidence="16">
    <location>
        <begin position="1"/>
        <end position="54"/>
    </location>
</feature>
<keyword evidence="8 15" id="KW-0808">Transferase</keyword>
<keyword evidence="7 15" id="KW-0028">Amino-acid biosynthesis</keyword>
<protein>
    <recommendedName>
        <fullName evidence="6 15">Amino-acid acetyltransferase, mitochondrial</fullName>
        <ecNumber evidence="5 15">2.3.1.1</ecNumber>
    </recommendedName>
    <alternativeName>
        <fullName evidence="12 15">Glutamate N-acetyltransferase</fullName>
    </alternativeName>
    <alternativeName>
        <fullName evidence="13 15">N-acetylglutamate synthase</fullName>
    </alternativeName>
</protein>
<keyword evidence="11 15" id="KW-0012">Acyltransferase</keyword>
<feature type="region of interest" description="Disordered" evidence="16">
    <location>
        <begin position="99"/>
        <end position="130"/>
    </location>
</feature>
<evidence type="ECO:0000256" key="15">
    <source>
        <dbReference type="PIRNR" id="PIRNR007892"/>
    </source>
</evidence>
<comment type="function">
    <text evidence="1 15">N-acetylglutamate synthase involved in arginine biosynthesis.</text>
</comment>
<evidence type="ECO:0000256" key="10">
    <source>
        <dbReference type="ARBA" id="ARBA00023128"/>
    </source>
</evidence>
<evidence type="ECO:0000256" key="14">
    <source>
        <dbReference type="ARBA" id="ARBA00048372"/>
    </source>
</evidence>
<dbReference type="EMBL" id="SKBQ01000057">
    <property type="protein sequence ID" value="TPX10498.1"/>
    <property type="molecule type" value="Genomic_DNA"/>
</dbReference>
<evidence type="ECO:0000256" key="6">
    <source>
        <dbReference type="ARBA" id="ARBA00018802"/>
    </source>
</evidence>
<feature type="compositionally biased region" description="Low complexity" evidence="16">
    <location>
        <begin position="29"/>
        <end position="44"/>
    </location>
</feature>
<dbReference type="InterPro" id="IPR011190">
    <property type="entry name" value="GlcNAc_Synth_fun"/>
</dbReference>
<dbReference type="EC" id="2.3.1.1" evidence="5 15"/>
<dbReference type="Gene3D" id="3.40.630.30">
    <property type="match status" value="1"/>
</dbReference>
<evidence type="ECO:0000256" key="8">
    <source>
        <dbReference type="ARBA" id="ARBA00022679"/>
    </source>
</evidence>